<dbReference type="SUPFAM" id="SSF101744">
    <property type="entry name" value="Rof/RNase P subunit-like"/>
    <property type="match status" value="1"/>
</dbReference>
<dbReference type="PDBsum" id="6JIE"/>
<evidence type="ECO:0000313" key="1">
    <source>
        <dbReference type="EMBL" id="ABQ18476.1"/>
    </source>
</evidence>
<dbReference type="KEGG" id="vco:VC0395_0290"/>
<name>A0A0H3ADN9_VIBC3</name>
<dbReference type="OrthoDB" id="5344363at2"/>
<dbReference type="RefSeq" id="WP_000253074.1">
    <property type="nucleotide sequence ID" value="NC_009456.1"/>
</dbReference>
<dbReference type="Pfam" id="PF07073">
    <property type="entry name" value="ROF"/>
    <property type="match status" value="1"/>
</dbReference>
<dbReference type="GeneID" id="69721662"/>
<dbReference type="Proteomes" id="UP000000249">
    <property type="component" value="Chromosome 2"/>
</dbReference>
<keyword evidence="3" id="KW-0479">Metal-binding</keyword>
<evidence type="ECO:0000313" key="2">
    <source>
        <dbReference type="Proteomes" id="UP000000249"/>
    </source>
</evidence>
<evidence type="ECO:0007829" key="3">
    <source>
        <dbReference type="PDB" id="6JIE"/>
    </source>
</evidence>
<dbReference type="Gene3D" id="2.30.30.400">
    <property type="entry name" value="Rof-like"/>
    <property type="match status" value="1"/>
</dbReference>
<dbReference type="InterPro" id="IPR023534">
    <property type="entry name" value="Rof/RNase_P-like"/>
</dbReference>
<feature type="binding site" evidence="3">
    <location>
        <position position="52"/>
    </location>
    <ligand>
        <name>Mg(2+)</name>
        <dbReference type="ChEBI" id="CHEBI:18420"/>
        <label>1</label>
    </ligand>
</feature>
<dbReference type="EMBL" id="CP000626">
    <property type="protein sequence ID" value="ABQ18476.1"/>
    <property type="molecule type" value="Genomic_DNA"/>
</dbReference>
<proteinExistence type="evidence at protein level"/>
<reference evidence="1 2" key="1">
    <citation type="submission" date="2007-03" db="EMBL/GenBank/DDBJ databases">
        <authorList>
            <person name="Heidelberg J."/>
        </authorList>
    </citation>
    <scope>NUCLEOTIDE SEQUENCE [LARGE SCALE GENOMIC DNA]</scope>
    <source>
        <strain evidence="2">ATCC 39541 / Classical Ogawa 395 / O395</strain>
    </source>
</reference>
<organism evidence="1 2">
    <name type="scientific">Vibrio cholerae serotype O1 (strain ATCC 39541 / Classical Ogawa 395 / O395)</name>
    <dbReference type="NCBI Taxonomy" id="345073"/>
    <lineage>
        <taxon>Bacteria</taxon>
        <taxon>Pseudomonadati</taxon>
        <taxon>Pseudomonadota</taxon>
        <taxon>Gammaproteobacteria</taxon>
        <taxon>Vibrionales</taxon>
        <taxon>Vibrionaceae</taxon>
        <taxon>Vibrio</taxon>
    </lineage>
</organism>
<keyword evidence="3" id="KW-0002">3D-structure</keyword>
<accession>A0A0H3ADN9</accession>
<dbReference type="SMR" id="A0A0H3ADN9"/>
<gene>
    <name evidence="1" type="ordered locus">VC0395_0290</name>
</gene>
<dbReference type="InterPro" id="IPR038626">
    <property type="entry name" value="Rof-like_sf"/>
</dbReference>
<feature type="binding site" evidence="3">
    <location>
        <position position="61"/>
    </location>
    <ligand>
        <name>Mg(2+)</name>
        <dbReference type="ChEBI" id="CHEBI:18420"/>
        <label>2</label>
    </ligand>
</feature>
<sequence>MVSCSQYDYIELACLFHLPVKLTMKSGEVYYGVAADTQRNSQKQECIALRGEEETWLLETDQLSSMEALSEQPHFSVIHFK</sequence>
<dbReference type="eggNOG" id="COG4568">
    <property type="taxonomic scope" value="Bacteria"/>
</dbReference>
<reference evidence="3" key="2">
    <citation type="journal article" date="2019" name="J. Mol. Biol.">
        <title>Vibrio cholerae YaeO is a Structural Homologue of RNA Chaperone Hfq that Inhibits Rho-dependent Transcription Termination by Dissociating its Hexameric State.</title>
        <authorList>
            <person name="Pal K."/>
            <person name="Yadav M."/>
            <person name="Jain S."/>
            <person name="Ghosh B."/>
            <person name="Sen R."/>
            <person name="Sen U."/>
        </authorList>
    </citation>
    <scope>X-RAY CRYSTALLOGRAPHY (1.75 ANGSTROMS) IN COMPLEX WITH MG(2+)</scope>
</reference>
<dbReference type="PDB" id="6JIE">
    <property type="method" value="X-ray"/>
    <property type="resolution" value="1.75 A"/>
    <property type="chains" value="A/B=1-81"/>
</dbReference>
<dbReference type="InterPro" id="IPR009778">
    <property type="entry name" value="ROF"/>
</dbReference>
<protein>
    <submittedName>
        <fullName evidence="1">Uncharacterized protein</fullName>
    </submittedName>
</protein>
<dbReference type="AlphaFoldDB" id="A0A0H3ADN9"/>
<dbReference type="GO" id="GO:0046872">
    <property type="term" value="F:metal ion binding"/>
    <property type="evidence" value="ECO:0007669"/>
    <property type="project" value="UniProtKB-KW"/>
</dbReference>
<dbReference type="PATRIC" id="fig|345073.21.peg.3698"/>
<dbReference type="KEGG" id="vcr:VC395_A0973"/>